<organism evidence="2 3">
    <name type="scientific">Strongylus vulgaris</name>
    <name type="common">Blood worm</name>
    <dbReference type="NCBI Taxonomy" id="40348"/>
    <lineage>
        <taxon>Eukaryota</taxon>
        <taxon>Metazoa</taxon>
        <taxon>Ecdysozoa</taxon>
        <taxon>Nematoda</taxon>
        <taxon>Chromadorea</taxon>
        <taxon>Rhabditida</taxon>
        <taxon>Rhabditina</taxon>
        <taxon>Rhabditomorpha</taxon>
        <taxon>Strongyloidea</taxon>
        <taxon>Strongylidae</taxon>
        <taxon>Strongylus</taxon>
    </lineage>
</organism>
<proteinExistence type="predicted"/>
<sequence length="94" mass="10387">MVFHLIVAWGSLGVELRSTVEVCPPPGSRKLRRSSRFPLGPAKIRQCQSITDWLIQSLRGPLIHIRSAIACGESLAGFGKAANVWGKFYCPYTM</sequence>
<feature type="signal peptide" evidence="1">
    <location>
        <begin position="1"/>
        <end position="19"/>
    </location>
</feature>
<name>A0A3P7IZ58_STRVU</name>
<dbReference type="Proteomes" id="UP000270094">
    <property type="component" value="Unassembled WGS sequence"/>
</dbReference>
<evidence type="ECO:0000256" key="1">
    <source>
        <dbReference type="SAM" id="SignalP"/>
    </source>
</evidence>
<feature type="chain" id="PRO_5018116531" evidence="1">
    <location>
        <begin position="20"/>
        <end position="94"/>
    </location>
</feature>
<protein>
    <submittedName>
        <fullName evidence="2">Uncharacterized protein</fullName>
    </submittedName>
</protein>
<keyword evidence="3" id="KW-1185">Reference proteome</keyword>
<dbReference type="AlphaFoldDB" id="A0A3P7IZ58"/>
<dbReference type="EMBL" id="UYYB01012477">
    <property type="protein sequence ID" value="VDM69507.1"/>
    <property type="molecule type" value="Genomic_DNA"/>
</dbReference>
<evidence type="ECO:0000313" key="3">
    <source>
        <dbReference type="Proteomes" id="UP000270094"/>
    </source>
</evidence>
<keyword evidence="1" id="KW-0732">Signal</keyword>
<reference evidence="2 3" key="1">
    <citation type="submission" date="2018-11" db="EMBL/GenBank/DDBJ databases">
        <authorList>
            <consortium name="Pathogen Informatics"/>
        </authorList>
    </citation>
    <scope>NUCLEOTIDE SEQUENCE [LARGE SCALE GENOMIC DNA]</scope>
</reference>
<gene>
    <name evidence="2" type="ORF">SVUK_LOCUS4505</name>
</gene>
<accession>A0A3P7IZ58</accession>
<evidence type="ECO:0000313" key="2">
    <source>
        <dbReference type="EMBL" id="VDM69507.1"/>
    </source>
</evidence>